<protein>
    <submittedName>
        <fullName evidence="2">Uncharacterized protein</fullName>
    </submittedName>
</protein>
<evidence type="ECO:0000313" key="3">
    <source>
        <dbReference type="Proteomes" id="UP000283458"/>
    </source>
</evidence>
<comment type="caution">
    <text evidence="2">The sequence shown here is derived from an EMBL/GenBank/DDBJ whole genome shotgun (WGS) entry which is preliminary data.</text>
</comment>
<organism evidence="2 3">
    <name type="scientific">Azospirillum cavernae</name>
    <dbReference type="NCBI Taxonomy" id="2320860"/>
    <lineage>
        <taxon>Bacteria</taxon>
        <taxon>Pseudomonadati</taxon>
        <taxon>Pseudomonadota</taxon>
        <taxon>Alphaproteobacteria</taxon>
        <taxon>Rhodospirillales</taxon>
        <taxon>Azospirillaceae</taxon>
        <taxon>Azospirillum</taxon>
    </lineage>
</organism>
<dbReference type="Proteomes" id="UP000283458">
    <property type="component" value="Unassembled WGS sequence"/>
</dbReference>
<feature type="region of interest" description="Disordered" evidence="1">
    <location>
        <begin position="73"/>
        <end position="93"/>
    </location>
</feature>
<evidence type="ECO:0000256" key="1">
    <source>
        <dbReference type="SAM" id="MobiDB-lite"/>
    </source>
</evidence>
<evidence type="ECO:0000313" key="2">
    <source>
        <dbReference type="EMBL" id="RJF84845.1"/>
    </source>
</evidence>
<reference evidence="2 3" key="1">
    <citation type="submission" date="2018-09" db="EMBL/GenBank/DDBJ databases">
        <authorList>
            <person name="Zhu H."/>
        </authorList>
    </citation>
    <scope>NUCLEOTIDE SEQUENCE [LARGE SCALE GENOMIC DNA]</scope>
    <source>
        <strain evidence="2 3">K2W22B-5</strain>
    </source>
</reference>
<proteinExistence type="predicted"/>
<dbReference type="EMBL" id="QYUL01000001">
    <property type="protein sequence ID" value="RJF84845.1"/>
    <property type="molecule type" value="Genomic_DNA"/>
</dbReference>
<name>A0A418W4A5_9PROT</name>
<gene>
    <name evidence="2" type="ORF">D3877_10225</name>
</gene>
<dbReference type="AlphaFoldDB" id="A0A418W4A5"/>
<sequence>MECYAERLGGRLSFNAASTADLFRTLDGLIVQAEGMEGTPSPPAVRIAGGALPSGVADLAARRAAMRQDRPIKMADRIPCWPQPTDPTGGSAA</sequence>
<keyword evidence="3" id="KW-1185">Reference proteome</keyword>
<accession>A0A418W4A5</accession>